<reference evidence="3 4" key="1">
    <citation type="journal article" date="2011" name="Int. J. Syst. Evol. Microbiol.">
        <title>Description of Undibacterium oligocarboniphilum sp. nov., isolated from purified water, and Undibacterium pigrum strain CCUG 49012 as the type strain of Undibacterium parvum sp. nov., and emended descriptions of the genus Undibacterium and the species Undibacterium pigrum.</title>
        <authorList>
            <person name="Eder W."/>
            <person name="Wanner G."/>
            <person name="Ludwig W."/>
            <person name="Busse H.J."/>
            <person name="Ziemke-Kageler F."/>
            <person name="Lang E."/>
        </authorList>
    </citation>
    <scope>NUCLEOTIDE SEQUENCE [LARGE SCALE GENOMIC DNA]</scope>
    <source>
        <strain evidence="3 4">DSM 23061</strain>
    </source>
</reference>
<dbReference type="Pfam" id="PF00850">
    <property type="entry name" value="Hist_deacetyl"/>
    <property type="match status" value="1"/>
</dbReference>
<sequence length="308" mass="33166">MLAAYITHPDCQKHEMGVDHPECPARIGAINDQLLITGLLDYMQSYEAPLASTSQLEQAHSALFVRDVEAHRPSSGYVQIDPDTRMNPFTFQAAKRAAGAAVLAADLVIKGDAKVAFCNVRPPGHHAGRASAAGFCFFNNVAVGIRHALNVHGLERVALIDFDVHHGNGSENILHEDPRVLMCSTFEEGVYPFSGAVPMGPNMVNVSLPSRSGSKAFRASVSETWIPALEKFKPQMIFISAGFDGHREDDMGNLGLVEDDYAWVTAQIVKVANTYAQGRIVSCLEGGYVLSPLGRSAAAHVKVLIGAD</sequence>
<dbReference type="CDD" id="cd11599">
    <property type="entry name" value="HDAC_classII_2"/>
    <property type="match status" value="1"/>
</dbReference>
<feature type="domain" description="Histone deacetylase" evidence="2">
    <location>
        <begin position="20"/>
        <end position="304"/>
    </location>
</feature>
<dbReference type="GO" id="GO:0004407">
    <property type="term" value="F:histone deacetylase activity"/>
    <property type="evidence" value="ECO:0007669"/>
    <property type="project" value="TreeGrafter"/>
</dbReference>
<dbReference type="InterPro" id="IPR023696">
    <property type="entry name" value="Ureohydrolase_dom_sf"/>
</dbReference>
<keyword evidence="4" id="KW-1185">Reference proteome</keyword>
<dbReference type="PANTHER" id="PTHR10625">
    <property type="entry name" value="HISTONE DEACETYLASE HDAC1-RELATED"/>
    <property type="match status" value="1"/>
</dbReference>
<evidence type="ECO:0000256" key="1">
    <source>
        <dbReference type="ARBA" id="ARBA00005947"/>
    </source>
</evidence>
<dbReference type="PANTHER" id="PTHR10625:SF10">
    <property type="entry name" value="HISTONE DEACETYLASE HDAC1"/>
    <property type="match status" value="1"/>
</dbReference>
<dbReference type="RefSeq" id="WP_126127192.1">
    <property type="nucleotide sequence ID" value="NZ_CP034464.1"/>
</dbReference>
<dbReference type="InterPro" id="IPR023801">
    <property type="entry name" value="His_deacetylse_dom"/>
</dbReference>
<dbReference type="GO" id="GO:0040029">
    <property type="term" value="P:epigenetic regulation of gene expression"/>
    <property type="evidence" value="ECO:0007669"/>
    <property type="project" value="TreeGrafter"/>
</dbReference>
<dbReference type="KEGG" id="upv:EJN92_07240"/>
<evidence type="ECO:0000259" key="2">
    <source>
        <dbReference type="Pfam" id="PF00850"/>
    </source>
</evidence>
<gene>
    <name evidence="3" type="ORF">EJN92_07240</name>
</gene>
<dbReference type="SUPFAM" id="SSF52768">
    <property type="entry name" value="Arginase/deacetylase"/>
    <property type="match status" value="1"/>
</dbReference>
<organism evidence="3 4">
    <name type="scientific">Undibacterium parvum</name>
    <dbReference type="NCBI Taxonomy" id="401471"/>
    <lineage>
        <taxon>Bacteria</taxon>
        <taxon>Pseudomonadati</taxon>
        <taxon>Pseudomonadota</taxon>
        <taxon>Betaproteobacteria</taxon>
        <taxon>Burkholderiales</taxon>
        <taxon>Oxalobacteraceae</taxon>
        <taxon>Undibacterium</taxon>
    </lineage>
</organism>
<accession>A0A3Q9BPW4</accession>
<dbReference type="PRINTS" id="PR01270">
    <property type="entry name" value="HDASUPER"/>
</dbReference>
<protein>
    <submittedName>
        <fullName evidence="3">Histone deacetylase family protein</fullName>
    </submittedName>
</protein>
<dbReference type="InterPro" id="IPR037138">
    <property type="entry name" value="His_deacetylse_dom_sf"/>
</dbReference>
<name>A0A3Q9BPW4_9BURK</name>
<proteinExistence type="inferred from homology"/>
<dbReference type="EMBL" id="CP034464">
    <property type="protein sequence ID" value="AZP11810.1"/>
    <property type="molecule type" value="Genomic_DNA"/>
</dbReference>
<dbReference type="Gene3D" id="3.40.800.20">
    <property type="entry name" value="Histone deacetylase domain"/>
    <property type="match status" value="1"/>
</dbReference>
<dbReference type="Proteomes" id="UP000275663">
    <property type="component" value="Chromosome"/>
</dbReference>
<dbReference type="OrthoDB" id="9808367at2"/>
<dbReference type="InterPro" id="IPR000286">
    <property type="entry name" value="HDACs"/>
</dbReference>
<evidence type="ECO:0000313" key="3">
    <source>
        <dbReference type="EMBL" id="AZP11810.1"/>
    </source>
</evidence>
<evidence type="ECO:0000313" key="4">
    <source>
        <dbReference type="Proteomes" id="UP000275663"/>
    </source>
</evidence>
<dbReference type="AlphaFoldDB" id="A0A3Q9BPW4"/>
<comment type="similarity">
    <text evidence="1">Belongs to the histone deacetylase family.</text>
</comment>